<dbReference type="PANTHER" id="PTHR10188:SF6">
    <property type="entry name" value="N(4)-(BETA-N-ACETYLGLUCOSAMINYL)-L-ASPARAGINASE"/>
    <property type="match status" value="1"/>
</dbReference>
<comment type="subunit">
    <text evidence="2">Heterotetramer of two alpha and two beta chains arranged as a dimer of alpha/beta heterodimers.</text>
</comment>
<evidence type="ECO:0000256" key="1">
    <source>
        <dbReference type="ARBA" id="ARBA00000306"/>
    </source>
</evidence>
<dbReference type="InterPro" id="IPR029055">
    <property type="entry name" value="Ntn_hydrolases_N"/>
</dbReference>
<dbReference type="InterPro" id="IPR006564">
    <property type="entry name" value="Znf_PMZ"/>
</dbReference>
<evidence type="ECO:0000259" key="9">
    <source>
        <dbReference type="PROSITE" id="PS50966"/>
    </source>
</evidence>
<evidence type="ECO:0000256" key="4">
    <source>
        <dbReference type="ARBA" id="ARBA00022723"/>
    </source>
</evidence>
<keyword evidence="4" id="KW-0479">Metal-binding</keyword>
<organism evidence="10 11">
    <name type="scientific">Brassica oleracea var. oleracea</name>
    <dbReference type="NCBI Taxonomy" id="109376"/>
    <lineage>
        <taxon>Eukaryota</taxon>
        <taxon>Viridiplantae</taxon>
        <taxon>Streptophyta</taxon>
        <taxon>Embryophyta</taxon>
        <taxon>Tracheophyta</taxon>
        <taxon>Spermatophyta</taxon>
        <taxon>Magnoliopsida</taxon>
        <taxon>eudicotyledons</taxon>
        <taxon>Gunneridae</taxon>
        <taxon>Pentapetalae</taxon>
        <taxon>rosids</taxon>
        <taxon>malvids</taxon>
        <taxon>Brassicales</taxon>
        <taxon>Brassicaceae</taxon>
        <taxon>Brassiceae</taxon>
        <taxon>Brassica</taxon>
    </lineage>
</organism>
<protein>
    <recommendedName>
        <fullName evidence="3">beta-aspartyl-peptidase</fullName>
        <ecNumber evidence="3">3.4.19.5</ecNumber>
    </recommendedName>
</protein>
<keyword evidence="5 8" id="KW-0863">Zinc-finger</keyword>
<keyword evidence="11" id="KW-1185">Reference proteome</keyword>
<dbReference type="Proteomes" id="UP000032141">
    <property type="component" value="Chromosome C9"/>
</dbReference>
<name>A0A0D3EEK6_BRAOL</name>
<dbReference type="eggNOG" id="KOG1592">
    <property type="taxonomic scope" value="Eukaryota"/>
</dbReference>
<evidence type="ECO:0000256" key="6">
    <source>
        <dbReference type="ARBA" id="ARBA00022813"/>
    </source>
</evidence>
<dbReference type="Pfam" id="PF04434">
    <property type="entry name" value="SWIM"/>
    <property type="match status" value="1"/>
</dbReference>
<dbReference type="PANTHER" id="PTHR10188">
    <property type="entry name" value="L-ASPARAGINASE"/>
    <property type="match status" value="1"/>
</dbReference>
<feature type="domain" description="SWIM-type" evidence="9">
    <location>
        <begin position="486"/>
        <end position="518"/>
    </location>
</feature>
<dbReference type="HOGENOM" id="CLU_444370_0_0_1"/>
<proteinExistence type="predicted"/>
<evidence type="ECO:0000313" key="11">
    <source>
        <dbReference type="Proteomes" id="UP000032141"/>
    </source>
</evidence>
<evidence type="ECO:0000313" key="10">
    <source>
        <dbReference type="EnsemblPlants" id="Bo9g158590.1"/>
    </source>
</evidence>
<sequence>MDGPFCPRRDGETAGSYTVAAGRRKGWQASRVVSAGVGCQVYSFSSTRLHRSWRRKVHAIYEISLVKLVPGWWVRHAQGVWKFDVDHVEVKYDVVVRENAIPLAMVGWAIALHGGARAIPINLPDERHIPRETALRHCLDLGVSALKSGKHPLDVTELVVRELENHPDFNAGKGSVLTTQGTIEMEPPRLQCLNHHILSFILFLSSQLDYTALTPKKPEIRGDSQCLQDLSQQRQTLLHSHSKDNDALSFEAFLEMVKEKFRLGERLLPSEPLLLTYDYPDPMKVPGEYTSAPVEIKEDGDVELFMAVKLDFVNLHIYVTFGYRAVEEYETMRRTKYRVLAGQTTPEVANQIVPPGQRMRNGCGARRATMGIKAQRKTAMNKIRRRKPNKDSLRSRRAVPFITLLDEAASPIPEADLSLTIDTNVGSSYYQGLASKGKRKVFEEREVERPRGTKLDEEGFVPDCEILVNHIINAEYEVQDDNGMFYRVDLAKRSCSCKEFDALGFPCTHAVSASVKASQKVESLVSVEYTATYWAMAYLGSINPGHPISEGQTASTEQGSIYLLPPYTRRPPRRPRKSRILSRGEFKLKGKFKVRRACSRCGGANHNRTTCKMPI</sequence>
<dbReference type="EnsemblPlants" id="Bo9g158590.1">
    <property type="protein sequence ID" value="Bo9g158590.1"/>
    <property type="gene ID" value="Bo9g158590"/>
</dbReference>
<comment type="catalytic activity">
    <reaction evidence="1">
        <text>Cleavage of a beta-linked Asp residue from the N-terminus of a polypeptide.</text>
        <dbReference type="EC" id="3.4.19.5"/>
    </reaction>
</comment>
<keyword evidence="7" id="KW-0862">Zinc</keyword>
<reference evidence="10 11" key="1">
    <citation type="journal article" date="2014" name="Genome Biol.">
        <title>Transcriptome and methylome profiling reveals relics of genome dominance in the mesopolyploid Brassica oleracea.</title>
        <authorList>
            <person name="Parkin I.A."/>
            <person name="Koh C."/>
            <person name="Tang H."/>
            <person name="Robinson S.J."/>
            <person name="Kagale S."/>
            <person name="Clarke W.E."/>
            <person name="Town C.D."/>
            <person name="Nixon J."/>
            <person name="Krishnakumar V."/>
            <person name="Bidwell S.L."/>
            <person name="Denoeud F."/>
            <person name="Belcram H."/>
            <person name="Links M.G."/>
            <person name="Just J."/>
            <person name="Clarke C."/>
            <person name="Bender T."/>
            <person name="Huebert T."/>
            <person name="Mason A.S."/>
            <person name="Pires J.C."/>
            <person name="Barker G."/>
            <person name="Moore J."/>
            <person name="Walley P.G."/>
            <person name="Manoli S."/>
            <person name="Batley J."/>
            <person name="Edwards D."/>
            <person name="Nelson M.N."/>
            <person name="Wang X."/>
            <person name="Paterson A.H."/>
            <person name="King G."/>
            <person name="Bancroft I."/>
            <person name="Chalhoub B."/>
            <person name="Sharpe A.G."/>
        </authorList>
    </citation>
    <scope>NUCLEOTIDE SEQUENCE</scope>
    <source>
        <strain evidence="10 11">cv. TO1000</strain>
    </source>
</reference>
<dbReference type="InterPro" id="IPR007527">
    <property type="entry name" value="Znf_SWIM"/>
</dbReference>
<evidence type="ECO:0000256" key="3">
    <source>
        <dbReference type="ARBA" id="ARBA00012879"/>
    </source>
</evidence>
<dbReference type="AlphaFoldDB" id="A0A0D3EEK6"/>
<evidence type="ECO:0000256" key="8">
    <source>
        <dbReference type="PROSITE-ProRule" id="PRU00325"/>
    </source>
</evidence>
<dbReference type="Pfam" id="PF01112">
    <property type="entry name" value="Asparaginase_2"/>
    <property type="match status" value="1"/>
</dbReference>
<dbReference type="GO" id="GO:0008798">
    <property type="term" value="F:beta-aspartyl-peptidase activity"/>
    <property type="evidence" value="ECO:0007669"/>
    <property type="project" value="UniProtKB-EC"/>
</dbReference>
<accession>A0A0D3EEK6</accession>
<dbReference type="STRING" id="109376.A0A0D3EEK6"/>
<dbReference type="Gramene" id="Bo9g158590.1">
    <property type="protein sequence ID" value="Bo9g158590.1"/>
    <property type="gene ID" value="Bo9g158590"/>
</dbReference>
<dbReference type="InterPro" id="IPR000246">
    <property type="entry name" value="Peptidase_T2"/>
</dbReference>
<keyword evidence="6" id="KW-0068">Autocatalytic cleavage</keyword>
<evidence type="ECO:0000256" key="7">
    <source>
        <dbReference type="ARBA" id="ARBA00022833"/>
    </source>
</evidence>
<reference evidence="10" key="2">
    <citation type="submission" date="2015-03" db="UniProtKB">
        <authorList>
            <consortium name="EnsemblPlants"/>
        </authorList>
    </citation>
    <scope>IDENTIFICATION</scope>
</reference>
<dbReference type="SMART" id="SM00575">
    <property type="entry name" value="ZnF_PMZ"/>
    <property type="match status" value="1"/>
</dbReference>
<dbReference type="PROSITE" id="PS50966">
    <property type="entry name" value="ZF_SWIM"/>
    <property type="match status" value="1"/>
</dbReference>
<dbReference type="SUPFAM" id="SSF56235">
    <property type="entry name" value="N-terminal nucleophile aminohydrolases (Ntn hydrolases)"/>
    <property type="match status" value="1"/>
</dbReference>
<evidence type="ECO:0000256" key="5">
    <source>
        <dbReference type="ARBA" id="ARBA00022771"/>
    </source>
</evidence>
<dbReference type="GO" id="GO:0008270">
    <property type="term" value="F:zinc ion binding"/>
    <property type="evidence" value="ECO:0007669"/>
    <property type="project" value="UniProtKB-KW"/>
</dbReference>
<evidence type="ECO:0000256" key="2">
    <source>
        <dbReference type="ARBA" id="ARBA00011601"/>
    </source>
</evidence>
<dbReference type="EC" id="3.4.19.5" evidence="3"/>
<dbReference type="GO" id="GO:0016811">
    <property type="term" value="F:hydrolase activity, acting on carbon-nitrogen (but not peptide) bonds, in linear amides"/>
    <property type="evidence" value="ECO:0007669"/>
    <property type="project" value="UniProtKB-ARBA"/>
</dbReference>